<dbReference type="EnsemblMetazoa" id="ACHR008067-RA">
    <property type="protein sequence ID" value="ACHR008067-PA"/>
    <property type="gene ID" value="ACHR008067"/>
</dbReference>
<feature type="chain" id="PRO_5008125360" description="Protein TsetseEP domain-containing protein" evidence="1">
    <location>
        <begin position="23"/>
        <end position="121"/>
    </location>
</feature>
<feature type="signal peptide" evidence="1">
    <location>
        <begin position="1"/>
        <end position="22"/>
    </location>
</feature>
<dbReference type="VEuPathDB" id="VectorBase:ACHR008067"/>
<proteinExistence type="predicted"/>
<name>A0A182KBD0_9DIPT</name>
<evidence type="ECO:0000313" key="2">
    <source>
        <dbReference type="EnsemblMetazoa" id="ACHR008067-PA"/>
    </source>
</evidence>
<accession>A0A182KBD0</accession>
<protein>
    <recommendedName>
        <fullName evidence="4">Protein TsetseEP domain-containing protein</fullName>
    </recommendedName>
</protein>
<reference evidence="3" key="1">
    <citation type="submission" date="2013-03" db="EMBL/GenBank/DDBJ databases">
        <title>The Genome Sequence of Anopheles christyi ACHKN1017.</title>
        <authorList>
            <consortium name="The Broad Institute Genomics Platform"/>
            <person name="Neafsey D.E."/>
            <person name="Besansky N."/>
            <person name="Walker B."/>
            <person name="Young S.K."/>
            <person name="Zeng Q."/>
            <person name="Gargeya S."/>
            <person name="Fitzgerald M."/>
            <person name="Haas B."/>
            <person name="Abouelleil A."/>
            <person name="Allen A.W."/>
            <person name="Alvarado L."/>
            <person name="Arachchi H.M."/>
            <person name="Berlin A.M."/>
            <person name="Chapman S.B."/>
            <person name="Gainer-Dewar J."/>
            <person name="Goldberg J."/>
            <person name="Griggs A."/>
            <person name="Gujja S."/>
            <person name="Hansen M."/>
            <person name="Howarth C."/>
            <person name="Imamovic A."/>
            <person name="Ireland A."/>
            <person name="Larimer J."/>
            <person name="McCowan C."/>
            <person name="Murphy C."/>
            <person name="Pearson M."/>
            <person name="Poon T.W."/>
            <person name="Priest M."/>
            <person name="Roberts A."/>
            <person name="Saif S."/>
            <person name="Shea T."/>
            <person name="Sisk P."/>
            <person name="Sykes S."/>
            <person name="Wortman J."/>
            <person name="Nusbaum C."/>
            <person name="Birren B."/>
        </authorList>
    </citation>
    <scope>NUCLEOTIDE SEQUENCE [LARGE SCALE GENOMIC DNA]</scope>
    <source>
        <strain evidence="3">ACHKN1017</strain>
    </source>
</reference>
<organism evidence="2 3">
    <name type="scientific">Anopheles christyi</name>
    <dbReference type="NCBI Taxonomy" id="43041"/>
    <lineage>
        <taxon>Eukaryota</taxon>
        <taxon>Metazoa</taxon>
        <taxon>Ecdysozoa</taxon>
        <taxon>Arthropoda</taxon>
        <taxon>Hexapoda</taxon>
        <taxon>Insecta</taxon>
        <taxon>Pterygota</taxon>
        <taxon>Neoptera</taxon>
        <taxon>Endopterygota</taxon>
        <taxon>Diptera</taxon>
        <taxon>Nematocera</taxon>
        <taxon>Culicoidea</taxon>
        <taxon>Culicidae</taxon>
        <taxon>Anophelinae</taxon>
        <taxon>Anopheles</taxon>
    </lineage>
</organism>
<dbReference type="Proteomes" id="UP000075881">
    <property type="component" value="Unassembled WGS sequence"/>
</dbReference>
<evidence type="ECO:0000256" key="1">
    <source>
        <dbReference type="SAM" id="SignalP"/>
    </source>
</evidence>
<reference evidence="2" key="2">
    <citation type="submission" date="2020-05" db="UniProtKB">
        <authorList>
            <consortium name="EnsemblMetazoa"/>
        </authorList>
    </citation>
    <scope>IDENTIFICATION</scope>
    <source>
        <strain evidence="2">ACHKN1017</strain>
    </source>
</reference>
<dbReference type="AlphaFoldDB" id="A0A182KBD0"/>
<sequence length="121" mass="12527">MIRPSILFVAVIFVAIWATGRAQEQAQSAAGGAPTLSEQGSQYKVTVLLVLANRATSMPAESAPAVATVLQEANVQLDACAAALETHQQFWQYKMCGSAVLQQGLNALSALQAANGAAPSV</sequence>
<evidence type="ECO:0000313" key="3">
    <source>
        <dbReference type="Proteomes" id="UP000075881"/>
    </source>
</evidence>
<evidence type="ECO:0008006" key="4">
    <source>
        <dbReference type="Google" id="ProtNLM"/>
    </source>
</evidence>
<keyword evidence="3" id="KW-1185">Reference proteome</keyword>
<keyword evidence="1" id="KW-0732">Signal</keyword>